<evidence type="ECO:0000256" key="1">
    <source>
        <dbReference type="SAM" id="MobiDB-lite"/>
    </source>
</evidence>
<sequence length="185" mass="20862">MDSGLRVVGFTFSNHCESTLNAEVSNAKLQTQRSLLSELLAIHAVGDISTHSDSQSNDSEDDREDDEDVGTEPAPIVQADTFGAQSDPIPIPCPDAGVFFRSLANQRAKDAYRRLILQRQFEQMYYKQKQQLKFQVQQRILIQQQRRLQDLRQQQNQPAATQHQSGQEHAVAVQTRGPNVTVPVY</sequence>
<evidence type="ECO:0000313" key="4">
    <source>
        <dbReference type="Proteomes" id="UP000722791"/>
    </source>
</evidence>
<feature type="region of interest" description="Disordered" evidence="1">
    <location>
        <begin position="152"/>
        <end position="185"/>
    </location>
</feature>
<feature type="compositionally biased region" description="Low complexity" evidence="1">
    <location>
        <begin position="152"/>
        <end position="164"/>
    </location>
</feature>
<evidence type="ECO:0000313" key="2">
    <source>
        <dbReference type="EMBL" id="GIL91022.1"/>
    </source>
</evidence>
<dbReference type="EMBL" id="BNCP01000062">
    <property type="protein sequence ID" value="GIL91022.1"/>
    <property type="molecule type" value="Genomic_DNA"/>
</dbReference>
<feature type="region of interest" description="Disordered" evidence="1">
    <location>
        <begin position="47"/>
        <end position="71"/>
    </location>
</feature>
<dbReference type="EMBL" id="BNCQ01000017">
    <property type="protein sequence ID" value="GIM04994.1"/>
    <property type="molecule type" value="Genomic_DNA"/>
</dbReference>
<keyword evidence="5" id="KW-1185">Reference proteome</keyword>
<name>A0A8J4LQ16_9CHLO</name>
<protein>
    <submittedName>
        <fullName evidence="3">Uncharacterized protein</fullName>
    </submittedName>
</protein>
<dbReference type="AlphaFoldDB" id="A0A8J4LQ16"/>
<accession>A0A8J4LQ16</accession>
<dbReference type="Proteomes" id="UP000722791">
    <property type="component" value="Unassembled WGS sequence"/>
</dbReference>
<comment type="caution">
    <text evidence="3">The sequence shown here is derived from an EMBL/GenBank/DDBJ whole genome shotgun (WGS) entry which is preliminary data.</text>
</comment>
<dbReference type="OrthoDB" id="541134at2759"/>
<organism evidence="3 4">
    <name type="scientific">Volvox reticuliferus</name>
    <dbReference type="NCBI Taxonomy" id="1737510"/>
    <lineage>
        <taxon>Eukaryota</taxon>
        <taxon>Viridiplantae</taxon>
        <taxon>Chlorophyta</taxon>
        <taxon>core chlorophytes</taxon>
        <taxon>Chlorophyceae</taxon>
        <taxon>CS clade</taxon>
        <taxon>Chlamydomonadales</taxon>
        <taxon>Volvocaceae</taxon>
        <taxon>Volvox</taxon>
    </lineage>
</organism>
<evidence type="ECO:0000313" key="3">
    <source>
        <dbReference type="EMBL" id="GIM04994.1"/>
    </source>
</evidence>
<proteinExistence type="predicted"/>
<reference evidence="3" key="1">
    <citation type="journal article" date="2021" name="Proc. Natl. Acad. Sci. U.S.A.">
        <title>Three genomes in the algal genus Volvox reveal the fate of a haploid sex-determining region after a transition to homothallism.</title>
        <authorList>
            <person name="Yamamoto K."/>
            <person name="Hamaji T."/>
            <person name="Kawai-Toyooka H."/>
            <person name="Matsuzaki R."/>
            <person name="Takahashi F."/>
            <person name="Nishimura Y."/>
            <person name="Kawachi M."/>
            <person name="Noguchi H."/>
            <person name="Minakuchi Y."/>
            <person name="Umen J.G."/>
            <person name="Toyoda A."/>
            <person name="Nozaki H."/>
        </authorList>
    </citation>
    <scope>NUCLEOTIDE SEQUENCE</scope>
    <source>
        <strain evidence="3">NIES-3785</strain>
        <strain evidence="2">NIES-3786</strain>
    </source>
</reference>
<evidence type="ECO:0000313" key="5">
    <source>
        <dbReference type="Proteomes" id="UP000747110"/>
    </source>
</evidence>
<gene>
    <name evidence="2" type="ORF">Vretifemale_18715</name>
    <name evidence="3" type="ORF">Vretimale_9470</name>
</gene>
<feature type="compositionally biased region" description="Acidic residues" evidence="1">
    <location>
        <begin position="58"/>
        <end position="70"/>
    </location>
</feature>
<dbReference type="Proteomes" id="UP000747110">
    <property type="component" value="Unassembled WGS sequence"/>
</dbReference>